<protein>
    <recommendedName>
        <fullName evidence="4">Cell surface protein</fullName>
    </recommendedName>
</protein>
<evidence type="ECO:0000256" key="1">
    <source>
        <dbReference type="SAM" id="MobiDB-lite"/>
    </source>
</evidence>
<evidence type="ECO:0000313" key="3">
    <source>
        <dbReference type="Proteomes" id="UP000199126"/>
    </source>
</evidence>
<sequence>MVNDFPRVFPSCIVRNRFVNSDLPGGNILSRGDHSQGTPPVNYKYALSKASDVQMPKVELNIPEHLEMQIAQMVEQGEFLNREEAIEDLLSTGMKAYKTSGPMDDNNEPGFEDDGMMGHEDEYVF</sequence>
<dbReference type="EMBL" id="FODV01000005">
    <property type="protein sequence ID" value="SEO79186.1"/>
    <property type="molecule type" value="Genomic_DNA"/>
</dbReference>
<evidence type="ECO:0008006" key="4">
    <source>
        <dbReference type="Google" id="ProtNLM"/>
    </source>
</evidence>
<accession>A0A1H8SKY7</accession>
<dbReference type="AlphaFoldDB" id="A0A1H8SKY7"/>
<dbReference type="Proteomes" id="UP000199126">
    <property type="component" value="Unassembled WGS sequence"/>
</dbReference>
<organism evidence="2 3">
    <name type="scientific">Halogranum amylolyticum</name>
    <dbReference type="NCBI Taxonomy" id="660520"/>
    <lineage>
        <taxon>Archaea</taxon>
        <taxon>Methanobacteriati</taxon>
        <taxon>Methanobacteriota</taxon>
        <taxon>Stenosarchaea group</taxon>
        <taxon>Halobacteria</taxon>
        <taxon>Halobacteriales</taxon>
        <taxon>Haloferacaceae</taxon>
    </lineage>
</organism>
<keyword evidence="3" id="KW-1185">Reference proteome</keyword>
<gene>
    <name evidence="2" type="ORF">SAMN04487948_105165</name>
</gene>
<proteinExistence type="predicted"/>
<dbReference type="InterPro" id="IPR055544">
    <property type="entry name" value="DUF7120"/>
</dbReference>
<feature type="region of interest" description="Disordered" evidence="1">
    <location>
        <begin position="97"/>
        <end position="125"/>
    </location>
</feature>
<reference evidence="3" key="1">
    <citation type="submission" date="2016-10" db="EMBL/GenBank/DDBJ databases">
        <authorList>
            <person name="Varghese N."/>
            <person name="Submissions S."/>
        </authorList>
    </citation>
    <scope>NUCLEOTIDE SEQUENCE [LARGE SCALE GENOMIC DNA]</scope>
    <source>
        <strain evidence="3">CGMCC 1.10121</strain>
    </source>
</reference>
<feature type="compositionally biased region" description="Basic and acidic residues" evidence="1">
    <location>
        <begin position="116"/>
        <end position="125"/>
    </location>
</feature>
<dbReference type="Pfam" id="PF23434">
    <property type="entry name" value="DUF7120"/>
    <property type="match status" value="1"/>
</dbReference>
<evidence type="ECO:0000313" key="2">
    <source>
        <dbReference type="EMBL" id="SEO79186.1"/>
    </source>
</evidence>
<name>A0A1H8SKY7_9EURY</name>
<feature type="compositionally biased region" description="Acidic residues" evidence="1">
    <location>
        <begin position="105"/>
        <end position="115"/>
    </location>
</feature>